<comment type="caution">
    <text evidence="3">The sequence shown here is derived from an EMBL/GenBank/DDBJ whole genome shotgun (WGS) entry which is preliminary data.</text>
</comment>
<dbReference type="PROSITE" id="PS51257">
    <property type="entry name" value="PROKAR_LIPOPROTEIN"/>
    <property type="match status" value="1"/>
</dbReference>
<reference evidence="3 4" key="1">
    <citation type="submission" date="2019-03" db="EMBL/GenBank/DDBJ databases">
        <title>Genomic Encyclopedia of Archaeal and Bacterial Type Strains, Phase II (KMG-II): from individual species to whole genera.</title>
        <authorList>
            <person name="Goeker M."/>
        </authorList>
    </citation>
    <scope>NUCLEOTIDE SEQUENCE [LARGE SCALE GENOMIC DNA]</scope>
    <source>
        <strain evidence="3 4">DSM 22554</strain>
    </source>
</reference>
<protein>
    <submittedName>
        <fullName evidence="3">Flavodoxin-like protein</fullName>
    </submittedName>
</protein>
<dbReference type="InterPro" id="IPR008254">
    <property type="entry name" value="Flavodoxin/NO_synth"/>
</dbReference>
<dbReference type="Proteomes" id="UP000294616">
    <property type="component" value="Unassembled WGS sequence"/>
</dbReference>
<feature type="chain" id="PRO_5020519041" evidence="1">
    <location>
        <begin position="25"/>
        <end position="190"/>
    </location>
</feature>
<evidence type="ECO:0000313" key="3">
    <source>
        <dbReference type="EMBL" id="TCK83083.1"/>
    </source>
</evidence>
<dbReference type="Pfam" id="PF12682">
    <property type="entry name" value="Flavodoxin_4"/>
    <property type="match status" value="1"/>
</dbReference>
<evidence type="ECO:0000259" key="2">
    <source>
        <dbReference type="PROSITE" id="PS50902"/>
    </source>
</evidence>
<dbReference type="PANTHER" id="PTHR39201">
    <property type="entry name" value="EXPORTED PROTEIN-RELATED"/>
    <property type="match status" value="1"/>
</dbReference>
<feature type="domain" description="Flavodoxin-like" evidence="2">
    <location>
        <begin position="46"/>
        <end position="190"/>
    </location>
</feature>
<dbReference type="GO" id="GO:0010181">
    <property type="term" value="F:FMN binding"/>
    <property type="evidence" value="ECO:0007669"/>
    <property type="project" value="InterPro"/>
</dbReference>
<evidence type="ECO:0000256" key="1">
    <source>
        <dbReference type="SAM" id="SignalP"/>
    </source>
</evidence>
<dbReference type="PROSITE" id="PS50902">
    <property type="entry name" value="FLAVODOXIN_LIKE"/>
    <property type="match status" value="1"/>
</dbReference>
<dbReference type="InterPro" id="IPR029039">
    <property type="entry name" value="Flavoprotein-like_sf"/>
</dbReference>
<proteinExistence type="predicted"/>
<sequence>MKYVASFFLIINLAICILSGCANAQNSSAEKKESLVDKESLTDENILIVYLSRTKNTKAIAEIIHENVGGTLVELELENPYPENYREIVDQVADENATGFLPPLKTKIDSIEKYEVIFIGFPTWGMRLPPPMKSFLNQYNLSGKTVIPFNTNAGYGIGSSFETVKQLCPDSKILEGSSIKGGIERDGFFL</sequence>
<dbReference type="RefSeq" id="WP_246012777.1">
    <property type="nucleotide sequence ID" value="NZ_SMGO01000002.1"/>
</dbReference>
<dbReference type="EMBL" id="SMGO01000002">
    <property type="protein sequence ID" value="TCK83083.1"/>
    <property type="molecule type" value="Genomic_DNA"/>
</dbReference>
<keyword evidence="4" id="KW-1185">Reference proteome</keyword>
<dbReference type="Gene3D" id="3.40.50.360">
    <property type="match status" value="1"/>
</dbReference>
<dbReference type="AlphaFoldDB" id="A0A4R1M0C6"/>
<organism evidence="3 4">
    <name type="scientific">Albibacterium bauzanense</name>
    <dbReference type="NCBI Taxonomy" id="653929"/>
    <lineage>
        <taxon>Bacteria</taxon>
        <taxon>Pseudomonadati</taxon>
        <taxon>Bacteroidota</taxon>
        <taxon>Sphingobacteriia</taxon>
        <taxon>Sphingobacteriales</taxon>
        <taxon>Sphingobacteriaceae</taxon>
        <taxon>Albibacterium</taxon>
    </lineage>
</organism>
<accession>A0A4R1M0C6</accession>
<dbReference type="PANTHER" id="PTHR39201:SF1">
    <property type="entry name" value="FLAVODOXIN-LIKE DOMAIN-CONTAINING PROTEIN"/>
    <property type="match status" value="1"/>
</dbReference>
<keyword evidence="1" id="KW-0732">Signal</keyword>
<gene>
    <name evidence="3" type="ORF">C8N28_1670</name>
</gene>
<feature type="signal peptide" evidence="1">
    <location>
        <begin position="1"/>
        <end position="24"/>
    </location>
</feature>
<name>A0A4R1M0C6_9SPHI</name>
<evidence type="ECO:0000313" key="4">
    <source>
        <dbReference type="Proteomes" id="UP000294616"/>
    </source>
</evidence>
<dbReference type="SUPFAM" id="SSF52218">
    <property type="entry name" value="Flavoproteins"/>
    <property type="match status" value="1"/>
</dbReference>